<dbReference type="Pfam" id="PF02803">
    <property type="entry name" value="Thiolase_C"/>
    <property type="match status" value="1"/>
</dbReference>
<dbReference type="PROSITE" id="PS00099">
    <property type="entry name" value="THIOLASE_3"/>
    <property type="match status" value="1"/>
</dbReference>
<comment type="caution">
    <text evidence="7">The sequence shown here is derived from an EMBL/GenBank/DDBJ whole genome shotgun (WGS) entry which is preliminary data.</text>
</comment>
<proteinExistence type="inferred from homology"/>
<dbReference type="EMBL" id="BSYJ01000002">
    <property type="protein sequence ID" value="GMG86721.1"/>
    <property type="molecule type" value="Genomic_DNA"/>
</dbReference>
<feature type="domain" description="Thiolase C-terminal" evidence="6">
    <location>
        <begin position="280"/>
        <end position="402"/>
    </location>
</feature>
<reference evidence="7 8" key="1">
    <citation type="submission" date="2023-04" db="EMBL/GenBank/DDBJ databases">
        <title>Marinobulbifer ophiurae gen. nov., sp. Nov., isolate from tissue of brittle star Ophioplocus japonicus.</title>
        <authorList>
            <person name="Kawano K."/>
            <person name="Sawayama S."/>
            <person name="Nakagawa S."/>
        </authorList>
    </citation>
    <scope>NUCLEOTIDE SEQUENCE [LARGE SCALE GENOMIC DNA]</scope>
    <source>
        <strain evidence="7 8">NKW57</strain>
    </source>
</reference>
<dbReference type="InterPro" id="IPR020610">
    <property type="entry name" value="Thiolase_AS"/>
</dbReference>
<dbReference type="InterPro" id="IPR020616">
    <property type="entry name" value="Thiolase_N"/>
</dbReference>
<evidence type="ECO:0000313" key="7">
    <source>
        <dbReference type="EMBL" id="GMG86721.1"/>
    </source>
</evidence>
<dbReference type="Pfam" id="PF00108">
    <property type="entry name" value="Thiolase_N"/>
    <property type="match status" value="1"/>
</dbReference>
<evidence type="ECO:0000256" key="1">
    <source>
        <dbReference type="ARBA" id="ARBA00010982"/>
    </source>
</evidence>
<evidence type="ECO:0000256" key="4">
    <source>
        <dbReference type="RuleBase" id="RU003557"/>
    </source>
</evidence>
<dbReference type="PROSITE" id="PS00737">
    <property type="entry name" value="THIOLASE_2"/>
    <property type="match status" value="1"/>
</dbReference>
<dbReference type="PANTHER" id="PTHR43365:SF1">
    <property type="entry name" value="ACETYL-COA C-ACYLTRANSFERASE"/>
    <property type="match status" value="1"/>
</dbReference>
<keyword evidence="2 4" id="KW-0808">Transferase</keyword>
<dbReference type="Gene3D" id="3.40.47.10">
    <property type="match status" value="2"/>
</dbReference>
<comment type="similarity">
    <text evidence="1 4">Belongs to the thiolase-like superfamily. Thiolase family.</text>
</comment>
<dbReference type="PANTHER" id="PTHR43365">
    <property type="entry name" value="BLR7806 PROTEIN"/>
    <property type="match status" value="1"/>
</dbReference>
<keyword evidence="3 4" id="KW-0012">Acyltransferase</keyword>
<protein>
    <submittedName>
        <fullName evidence="7">Acetyl-CoA C-acetyltransferase</fullName>
    </submittedName>
</protein>
<dbReference type="SUPFAM" id="SSF53901">
    <property type="entry name" value="Thiolase-like"/>
    <property type="match status" value="2"/>
</dbReference>
<dbReference type="InterPro" id="IPR016039">
    <property type="entry name" value="Thiolase-like"/>
</dbReference>
<dbReference type="InterPro" id="IPR020613">
    <property type="entry name" value="Thiolase_CS"/>
</dbReference>
<accession>A0ABQ6LXD1</accession>
<feature type="domain" description="Thiolase N-terminal" evidence="5">
    <location>
        <begin position="7"/>
        <end position="230"/>
    </location>
</feature>
<dbReference type="PIRSF" id="PIRSF000429">
    <property type="entry name" value="Ac-CoA_Ac_transf"/>
    <property type="match status" value="1"/>
</dbReference>
<dbReference type="CDD" id="cd00751">
    <property type="entry name" value="thiolase"/>
    <property type="match status" value="1"/>
</dbReference>
<gene>
    <name evidence="7" type="ORF">MNKW57_10420</name>
</gene>
<dbReference type="NCBIfam" id="TIGR01930">
    <property type="entry name" value="AcCoA-C-Actrans"/>
    <property type="match status" value="1"/>
</dbReference>
<evidence type="ECO:0000256" key="3">
    <source>
        <dbReference type="ARBA" id="ARBA00023315"/>
    </source>
</evidence>
<dbReference type="RefSeq" id="WP_285763285.1">
    <property type="nucleotide sequence ID" value="NZ_BSYJ01000002.1"/>
</dbReference>
<evidence type="ECO:0000259" key="5">
    <source>
        <dbReference type="Pfam" id="PF00108"/>
    </source>
</evidence>
<name>A0ABQ6LXD1_9GAMM</name>
<evidence type="ECO:0000259" key="6">
    <source>
        <dbReference type="Pfam" id="PF02803"/>
    </source>
</evidence>
<evidence type="ECO:0000256" key="2">
    <source>
        <dbReference type="ARBA" id="ARBA00022679"/>
    </source>
</evidence>
<organism evidence="7 8">
    <name type="scientific">Biformimicrobium ophioploci</name>
    <dbReference type="NCBI Taxonomy" id="3036711"/>
    <lineage>
        <taxon>Bacteria</taxon>
        <taxon>Pseudomonadati</taxon>
        <taxon>Pseudomonadota</taxon>
        <taxon>Gammaproteobacteria</taxon>
        <taxon>Cellvibrionales</taxon>
        <taxon>Microbulbiferaceae</taxon>
        <taxon>Biformimicrobium</taxon>
    </lineage>
</organism>
<dbReference type="InterPro" id="IPR002155">
    <property type="entry name" value="Thiolase"/>
</dbReference>
<keyword evidence="8" id="KW-1185">Reference proteome</keyword>
<dbReference type="InterPro" id="IPR020617">
    <property type="entry name" value="Thiolase_C"/>
</dbReference>
<dbReference type="Proteomes" id="UP001224392">
    <property type="component" value="Unassembled WGS sequence"/>
</dbReference>
<evidence type="ECO:0000313" key="8">
    <source>
        <dbReference type="Proteomes" id="UP001224392"/>
    </source>
</evidence>
<sequence length="407" mass="43415">MNNVHEVMILDAVRLPRAVAKPEAGAYANYKAVELLKPLYKALEERGDFKASQVDDVLLGCNTQVGDQGANIAKISAMFAGWPDTVPGATINRFCCSGLDAINLGASKIAMGVNSLVVAGGVEHISRVPMFSDKGAWFSDPAVIKSSKFMHMGLSADLIAGMEGYDSETLNEYSLRSHQRAADASKSGRFGRSLVPIKGEQGEAIIASDEGIRPNASMEKLAQLPTAFGKFIDQVKPMVDAFYPGVVFEARHTPANSPALVDGASLVVMASRSFCEEQGLKPRARVISFAEASDEPVRMLTGHIRATEKVLERAGLTADEIDLWEVNESFVAPTLKYQKDFNIPDDKFNVNGGAIAMGHPLGATGGNLVSMLIDELEERGLTKGVVSICGGAGVGVATLIERVEPSE</sequence>